<dbReference type="EMBL" id="BK032738">
    <property type="protein sequence ID" value="DAF57710.1"/>
    <property type="molecule type" value="Genomic_DNA"/>
</dbReference>
<name>A0A8S5T392_9CAUD</name>
<accession>A0A8S5T392</accession>
<evidence type="ECO:0000313" key="1">
    <source>
        <dbReference type="EMBL" id="DAF57710.1"/>
    </source>
</evidence>
<organism evidence="1">
    <name type="scientific">Myoviridae sp. ct31P9</name>
    <dbReference type="NCBI Taxonomy" id="2827657"/>
    <lineage>
        <taxon>Viruses</taxon>
        <taxon>Duplodnaviria</taxon>
        <taxon>Heunggongvirae</taxon>
        <taxon>Uroviricota</taxon>
        <taxon>Caudoviricetes</taxon>
    </lineage>
</organism>
<dbReference type="InterPro" id="IPR020288">
    <property type="entry name" value="Sheath_initiator"/>
</dbReference>
<sequence length="143" mass="16240">MHNKIANELLPTSATQGSPEIIQTRQPSYTYNVEFEADGQINGFADGLKAMKLAVFKILSTERYRYPIYSWNYGIELEDLFGQPIPYVYAELQRRITEALEADDRIISVTGFEFSHDDGDVFARFDVETIFGTLENITKGVSV</sequence>
<dbReference type="SUPFAM" id="SSF160719">
    <property type="entry name" value="gpW/gp25-like"/>
    <property type="match status" value="1"/>
</dbReference>
<reference evidence="1" key="1">
    <citation type="journal article" date="2021" name="Proc. Natl. Acad. Sci. U.S.A.">
        <title>A Catalog of Tens of Thousands of Viruses from Human Metagenomes Reveals Hidden Associations with Chronic Diseases.</title>
        <authorList>
            <person name="Tisza M.J."/>
            <person name="Buck C.B."/>
        </authorList>
    </citation>
    <scope>NUCLEOTIDE SEQUENCE</scope>
    <source>
        <strain evidence="1">Ct31P9</strain>
    </source>
</reference>
<proteinExistence type="predicted"/>
<dbReference type="Gene3D" id="3.10.450.40">
    <property type="match status" value="1"/>
</dbReference>
<evidence type="ECO:0008006" key="2">
    <source>
        <dbReference type="Google" id="ProtNLM"/>
    </source>
</evidence>
<protein>
    <recommendedName>
        <fullName evidence="2">DUF2634 domain-containing protein</fullName>
    </recommendedName>
</protein>
<dbReference type="Pfam" id="PF10934">
    <property type="entry name" value="Sheath_initiator"/>
    <property type="match status" value="1"/>
</dbReference>